<organism evidence="2 3">
    <name type="scientific">Purpureocillium lilacinum</name>
    <name type="common">Paecilomyces lilacinus</name>
    <dbReference type="NCBI Taxonomy" id="33203"/>
    <lineage>
        <taxon>Eukaryota</taxon>
        <taxon>Fungi</taxon>
        <taxon>Dikarya</taxon>
        <taxon>Ascomycota</taxon>
        <taxon>Pezizomycotina</taxon>
        <taxon>Sordariomycetes</taxon>
        <taxon>Hypocreomycetidae</taxon>
        <taxon>Hypocreales</taxon>
        <taxon>Ophiocordycipitaceae</taxon>
        <taxon>Purpureocillium</taxon>
    </lineage>
</organism>
<feature type="signal peptide" evidence="1">
    <location>
        <begin position="1"/>
        <end position="21"/>
    </location>
</feature>
<reference evidence="2 3" key="1">
    <citation type="journal article" date="2024" name="Microbiol. Resour. Announc.">
        <title>Genome annotations for the ascomycete fungi Trichoderma harzianum, Trichoderma aggressivum, and Purpureocillium lilacinum.</title>
        <authorList>
            <person name="Beijen E.P.W."/>
            <person name="Ohm R.A."/>
        </authorList>
    </citation>
    <scope>NUCLEOTIDE SEQUENCE [LARGE SCALE GENOMIC DNA]</scope>
    <source>
        <strain evidence="2 3">CBS 150709</strain>
    </source>
</reference>
<feature type="chain" id="PRO_5047441800" evidence="1">
    <location>
        <begin position="22"/>
        <end position="256"/>
    </location>
</feature>
<evidence type="ECO:0000256" key="1">
    <source>
        <dbReference type="SAM" id="SignalP"/>
    </source>
</evidence>
<protein>
    <submittedName>
        <fullName evidence="2">Uncharacterized protein</fullName>
    </submittedName>
</protein>
<name>A0ABR0BHV1_PURLI</name>
<evidence type="ECO:0000313" key="2">
    <source>
        <dbReference type="EMBL" id="KAK4078065.1"/>
    </source>
</evidence>
<proteinExistence type="predicted"/>
<keyword evidence="3" id="KW-1185">Reference proteome</keyword>
<evidence type="ECO:0000313" key="3">
    <source>
        <dbReference type="Proteomes" id="UP001287286"/>
    </source>
</evidence>
<comment type="caution">
    <text evidence="2">The sequence shown here is derived from an EMBL/GenBank/DDBJ whole genome shotgun (WGS) entry which is preliminary data.</text>
</comment>
<accession>A0ABR0BHV1</accession>
<dbReference type="Proteomes" id="UP001287286">
    <property type="component" value="Unassembled WGS sequence"/>
</dbReference>
<sequence length="256" mass="28035">MLLITCIFSSLLLAAFDLTNERPGEGPLGVSLDYALATQGPGVVARPDVRRRTFPITVFSSYIKFKEDVSQITNGQLVQIALDGYEEMERNAHEQYKAERQKDIPGVMTVLAYGNEIILGSSQKGGTSFTYDYGMNPVHKSLRECMGTTKHRTSGKCGEQLVAHMYYRVNPEGAPGSIALPERNARAITVGLVESDTPVAMNPCGKEGSLGCKTFVSHQKLHYLQKNTRPEKYDLDSLAGGVVEKKQLSICGNVDV</sequence>
<gene>
    <name evidence="2" type="ORF">Purlil1_12086</name>
</gene>
<keyword evidence="1" id="KW-0732">Signal</keyword>
<dbReference type="EMBL" id="JAWRVI010000087">
    <property type="protein sequence ID" value="KAK4078065.1"/>
    <property type="molecule type" value="Genomic_DNA"/>
</dbReference>